<gene>
    <name evidence="5" type="ORF">SAMN05444581_11359</name>
</gene>
<evidence type="ECO:0000256" key="2">
    <source>
        <dbReference type="ARBA" id="ARBA00022764"/>
    </source>
</evidence>
<evidence type="ECO:0000313" key="5">
    <source>
        <dbReference type="EMBL" id="SFK64292.1"/>
    </source>
</evidence>
<sequence length="108" mass="12108">MTKIFSTILCVIGTSALAVISLTSTVQAKKAGDWTCEDFLQLSDAAKSRVVYWLVGLNKQEMKEAPNITAKDFGIPVSKVVQYCHQNRPANLWDAIVARFYWRAMQIP</sequence>
<dbReference type="GO" id="GO:0071468">
    <property type="term" value="P:cellular response to acidic pH"/>
    <property type="evidence" value="ECO:0007669"/>
    <property type="project" value="InterPro"/>
</dbReference>
<evidence type="ECO:0000256" key="3">
    <source>
        <dbReference type="ARBA" id="ARBA00023186"/>
    </source>
</evidence>
<dbReference type="SUPFAM" id="SSF47752">
    <property type="entry name" value="Protein HNS-dependent expression A, HdeA"/>
    <property type="match status" value="1"/>
</dbReference>
<protein>
    <submittedName>
        <fullName evidence="5">HdeA/HdeB family protein</fullName>
    </submittedName>
</protein>
<organism evidence="5 6">
    <name type="scientific">Methylocapsa palsarum</name>
    <dbReference type="NCBI Taxonomy" id="1612308"/>
    <lineage>
        <taxon>Bacteria</taxon>
        <taxon>Pseudomonadati</taxon>
        <taxon>Pseudomonadota</taxon>
        <taxon>Alphaproteobacteria</taxon>
        <taxon>Hyphomicrobiales</taxon>
        <taxon>Beijerinckiaceae</taxon>
        <taxon>Methylocapsa</taxon>
    </lineage>
</organism>
<name>A0A1I4B5V9_9HYPH</name>
<dbReference type="Pfam" id="PF06411">
    <property type="entry name" value="HdeA"/>
    <property type="match status" value="1"/>
</dbReference>
<dbReference type="InterPro" id="IPR036831">
    <property type="entry name" value="HdeA_sf"/>
</dbReference>
<keyword evidence="1 4" id="KW-0732">Signal</keyword>
<proteinExistence type="predicted"/>
<dbReference type="AlphaFoldDB" id="A0A1I4B5V9"/>
<dbReference type="GO" id="GO:0030288">
    <property type="term" value="C:outer membrane-bounded periplasmic space"/>
    <property type="evidence" value="ECO:0007669"/>
    <property type="project" value="InterPro"/>
</dbReference>
<dbReference type="InterPro" id="IPR010486">
    <property type="entry name" value="HNS-dep_expression_A/B"/>
</dbReference>
<dbReference type="Proteomes" id="UP000198755">
    <property type="component" value="Unassembled WGS sequence"/>
</dbReference>
<evidence type="ECO:0000256" key="1">
    <source>
        <dbReference type="ARBA" id="ARBA00022729"/>
    </source>
</evidence>
<dbReference type="InterPro" id="IPR038303">
    <property type="entry name" value="HdeA/HdeB_sf"/>
</dbReference>
<dbReference type="Gene3D" id="1.10.890.10">
    <property type="entry name" value="HNS-dependent expression A"/>
    <property type="match status" value="1"/>
</dbReference>
<evidence type="ECO:0000313" key="6">
    <source>
        <dbReference type="Proteomes" id="UP000198755"/>
    </source>
</evidence>
<keyword evidence="3" id="KW-0143">Chaperone</keyword>
<feature type="chain" id="PRO_5011767807" evidence="4">
    <location>
        <begin position="29"/>
        <end position="108"/>
    </location>
</feature>
<dbReference type="RefSeq" id="WP_175492617.1">
    <property type="nucleotide sequence ID" value="NZ_FOSN01000013.1"/>
</dbReference>
<dbReference type="EMBL" id="FOSN01000013">
    <property type="protein sequence ID" value="SFK64292.1"/>
    <property type="molecule type" value="Genomic_DNA"/>
</dbReference>
<keyword evidence="6" id="KW-1185">Reference proteome</keyword>
<accession>A0A1I4B5V9</accession>
<feature type="signal peptide" evidence="4">
    <location>
        <begin position="1"/>
        <end position="28"/>
    </location>
</feature>
<evidence type="ECO:0000256" key="4">
    <source>
        <dbReference type="SAM" id="SignalP"/>
    </source>
</evidence>
<reference evidence="5 6" key="1">
    <citation type="submission" date="2016-10" db="EMBL/GenBank/DDBJ databases">
        <authorList>
            <person name="de Groot N.N."/>
        </authorList>
    </citation>
    <scope>NUCLEOTIDE SEQUENCE [LARGE SCALE GENOMIC DNA]</scope>
    <source>
        <strain evidence="5 6">NE2</strain>
    </source>
</reference>
<keyword evidence="2" id="KW-0574">Periplasm</keyword>